<accession>A0A8J3C761</accession>
<keyword evidence="1" id="KW-1133">Transmembrane helix</keyword>
<gene>
    <name evidence="2" type="ORF">GCM10012275_17270</name>
</gene>
<evidence type="ECO:0000256" key="1">
    <source>
        <dbReference type="SAM" id="Phobius"/>
    </source>
</evidence>
<keyword evidence="1" id="KW-0812">Transmembrane</keyword>
<dbReference type="Proteomes" id="UP000637578">
    <property type="component" value="Unassembled WGS sequence"/>
</dbReference>
<keyword evidence="3" id="KW-1185">Reference proteome</keyword>
<organism evidence="2 3">
    <name type="scientific">Longimycelium tulufanense</name>
    <dbReference type="NCBI Taxonomy" id="907463"/>
    <lineage>
        <taxon>Bacteria</taxon>
        <taxon>Bacillati</taxon>
        <taxon>Actinomycetota</taxon>
        <taxon>Actinomycetes</taxon>
        <taxon>Pseudonocardiales</taxon>
        <taxon>Pseudonocardiaceae</taxon>
        <taxon>Longimycelium</taxon>
    </lineage>
</organism>
<reference evidence="2" key="1">
    <citation type="journal article" date="2014" name="Int. J. Syst. Evol. Microbiol.">
        <title>Complete genome sequence of Corynebacterium casei LMG S-19264T (=DSM 44701T), isolated from a smear-ripened cheese.</title>
        <authorList>
            <consortium name="US DOE Joint Genome Institute (JGI-PGF)"/>
            <person name="Walter F."/>
            <person name="Albersmeier A."/>
            <person name="Kalinowski J."/>
            <person name="Ruckert C."/>
        </authorList>
    </citation>
    <scope>NUCLEOTIDE SEQUENCE</scope>
    <source>
        <strain evidence="2">CGMCC 4.5737</strain>
    </source>
</reference>
<name>A0A8J3C761_9PSEU</name>
<protein>
    <submittedName>
        <fullName evidence="2">Uncharacterized protein</fullName>
    </submittedName>
</protein>
<keyword evidence="1" id="KW-0472">Membrane</keyword>
<dbReference type="EMBL" id="BMMK01000006">
    <property type="protein sequence ID" value="GGM46750.1"/>
    <property type="molecule type" value="Genomic_DNA"/>
</dbReference>
<feature type="transmembrane region" description="Helical" evidence="1">
    <location>
        <begin position="36"/>
        <end position="55"/>
    </location>
</feature>
<proteinExistence type="predicted"/>
<evidence type="ECO:0000313" key="2">
    <source>
        <dbReference type="EMBL" id="GGM46750.1"/>
    </source>
</evidence>
<evidence type="ECO:0000313" key="3">
    <source>
        <dbReference type="Proteomes" id="UP000637578"/>
    </source>
</evidence>
<dbReference type="AlphaFoldDB" id="A0A8J3C761"/>
<dbReference type="RefSeq" id="WP_189055712.1">
    <property type="nucleotide sequence ID" value="NZ_BMMK01000006.1"/>
</dbReference>
<reference evidence="2" key="2">
    <citation type="submission" date="2020-09" db="EMBL/GenBank/DDBJ databases">
        <authorList>
            <person name="Sun Q."/>
            <person name="Zhou Y."/>
        </authorList>
    </citation>
    <scope>NUCLEOTIDE SEQUENCE</scope>
    <source>
        <strain evidence="2">CGMCC 4.5737</strain>
    </source>
</reference>
<sequence>MNAQSSRCMVGLAYGDGGRVWCAVGNEPLSGWEKTTLLWVILASVTVIAYVAAYVRRR</sequence>
<comment type="caution">
    <text evidence="2">The sequence shown here is derived from an EMBL/GenBank/DDBJ whole genome shotgun (WGS) entry which is preliminary data.</text>
</comment>